<dbReference type="EMBL" id="CM000760">
    <property type="protein sequence ID" value="OQU92804.1"/>
    <property type="molecule type" value="Genomic_DNA"/>
</dbReference>
<gene>
    <name evidence="1" type="ORF">SORBI_3001G415901</name>
</gene>
<evidence type="ECO:0000313" key="1">
    <source>
        <dbReference type="EMBL" id="OQU92804.1"/>
    </source>
</evidence>
<dbReference type="AlphaFoldDB" id="A0A1Z5SA37"/>
<evidence type="ECO:0000313" key="2">
    <source>
        <dbReference type="Proteomes" id="UP000000768"/>
    </source>
</evidence>
<organism evidence="1 2">
    <name type="scientific">Sorghum bicolor</name>
    <name type="common">Sorghum</name>
    <name type="synonym">Sorghum vulgare</name>
    <dbReference type="NCBI Taxonomy" id="4558"/>
    <lineage>
        <taxon>Eukaryota</taxon>
        <taxon>Viridiplantae</taxon>
        <taxon>Streptophyta</taxon>
        <taxon>Embryophyta</taxon>
        <taxon>Tracheophyta</taxon>
        <taxon>Spermatophyta</taxon>
        <taxon>Magnoliopsida</taxon>
        <taxon>Liliopsida</taxon>
        <taxon>Poales</taxon>
        <taxon>Poaceae</taxon>
        <taxon>PACMAD clade</taxon>
        <taxon>Panicoideae</taxon>
        <taxon>Andropogonodae</taxon>
        <taxon>Andropogoneae</taxon>
        <taxon>Sorghinae</taxon>
        <taxon>Sorghum</taxon>
    </lineage>
</organism>
<reference evidence="2" key="2">
    <citation type="journal article" date="2018" name="Plant J.">
        <title>The Sorghum bicolor reference genome: improved assembly, gene annotations, a transcriptome atlas, and signatures of genome organization.</title>
        <authorList>
            <person name="McCormick R.F."/>
            <person name="Truong S.K."/>
            <person name="Sreedasyam A."/>
            <person name="Jenkins J."/>
            <person name="Shu S."/>
            <person name="Sims D."/>
            <person name="Kennedy M."/>
            <person name="Amirebrahimi M."/>
            <person name="Weers B.D."/>
            <person name="McKinley B."/>
            <person name="Mattison A."/>
            <person name="Morishige D.T."/>
            <person name="Grimwood J."/>
            <person name="Schmutz J."/>
            <person name="Mullet J.E."/>
        </authorList>
    </citation>
    <scope>NUCLEOTIDE SEQUENCE [LARGE SCALE GENOMIC DNA]</scope>
    <source>
        <strain evidence="2">cv. BTx623</strain>
    </source>
</reference>
<dbReference type="Proteomes" id="UP000000768">
    <property type="component" value="Chromosome 1"/>
</dbReference>
<reference evidence="1 2" key="1">
    <citation type="journal article" date="2009" name="Nature">
        <title>The Sorghum bicolor genome and the diversification of grasses.</title>
        <authorList>
            <person name="Paterson A.H."/>
            <person name="Bowers J.E."/>
            <person name="Bruggmann R."/>
            <person name="Dubchak I."/>
            <person name="Grimwood J."/>
            <person name="Gundlach H."/>
            <person name="Haberer G."/>
            <person name="Hellsten U."/>
            <person name="Mitros T."/>
            <person name="Poliakov A."/>
            <person name="Schmutz J."/>
            <person name="Spannagl M."/>
            <person name="Tang H."/>
            <person name="Wang X."/>
            <person name="Wicker T."/>
            <person name="Bharti A.K."/>
            <person name="Chapman J."/>
            <person name="Feltus F.A."/>
            <person name="Gowik U."/>
            <person name="Grigoriev I.V."/>
            <person name="Lyons E."/>
            <person name="Maher C.A."/>
            <person name="Martis M."/>
            <person name="Narechania A."/>
            <person name="Otillar R.P."/>
            <person name="Penning B.W."/>
            <person name="Salamov A.A."/>
            <person name="Wang Y."/>
            <person name="Zhang L."/>
            <person name="Carpita N.C."/>
            <person name="Freeling M."/>
            <person name="Gingle A.R."/>
            <person name="Hash C.T."/>
            <person name="Keller B."/>
            <person name="Klein P."/>
            <person name="Kresovich S."/>
            <person name="McCann M.C."/>
            <person name="Ming R."/>
            <person name="Peterson D.G."/>
            <person name="Mehboob-ur-Rahman"/>
            <person name="Ware D."/>
            <person name="Westhoff P."/>
            <person name="Mayer K.F."/>
            <person name="Messing J."/>
            <person name="Rokhsar D.S."/>
        </authorList>
    </citation>
    <scope>NUCLEOTIDE SEQUENCE [LARGE SCALE GENOMIC DNA]</scope>
    <source>
        <strain evidence="2">cv. BTx623</strain>
    </source>
</reference>
<protein>
    <submittedName>
        <fullName evidence="1">Uncharacterized protein</fullName>
    </submittedName>
</protein>
<dbReference type="Gramene" id="OQU92804">
    <property type="protein sequence ID" value="OQU92804"/>
    <property type="gene ID" value="SORBI_3001G415901"/>
</dbReference>
<keyword evidence="2" id="KW-1185">Reference proteome</keyword>
<dbReference type="InParanoid" id="A0A1Z5SA37"/>
<proteinExistence type="predicted"/>
<sequence>MRKAQRKRMEELGCPRLEPRKVLALSAEADDAIWHLASLARRRMLLGRGAEVGGRRGGGQVAAGAFPFGRSPSFNFRKCLFFISEL</sequence>
<accession>A0A1Z5SA37</accession>
<name>A0A1Z5SA37_SORBI</name>